<sequence length="239" mass="27265">EMSEEEDLAGINKDVSEIANDLTNLNNYIGHEFEDTSDYCAKTFFDTDTEQYIKFAETVMLSSSTSSDHGSPNYKVVFPINRPSYNYYYDSNETQCNAERENKSTSNENSFNLSRPRERFNVDAKVPTFLVLDDNKSTNFRSARKLKRKSVHSSSKKSKSLTNVSRNMLVKFLEDIRNSKVKNSEGLYEKHSHNVNLNHDITHVTIDTTNDSTNCISNNSNIVTCNSLPLNIEPEKNLT</sequence>
<organism evidence="1">
    <name type="scientific">Graphocephala atropunctata</name>
    <dbReference type="NCBI Taxonomy" id="36148"/>
    <lineage>
        <taxon>Eukaryota</taxon>
        <taxon>Metazoa</taxon>
        <taxon>Ecdysozoa</taxon>
        <taxon>Arthropoda</taxon>
        <taxon>Hexapoda</taxon>
        <taxon>Insecta</taxon>
        <taxon>Pterygota</taxon>
        <taxon>Neoptera</taxon>
        <taxon>Paraneoptera</taxon>
        <taxon>Hemiptera</taxon>
        <taxon>Auchenorrhyncha</taxon>
        <taxon>Membracoidea</taxon>
        <taxon>Cicadellidae</taxon>
        <taxon>Cicadellinae</taxon>
        <taxon>Cicadellini</taxon>
        <taxon>Graphocephala</taxon>
    </lineage>
</organism>
<feature type="non-terminal residue" evidence="1">
    <location>
        <position position="1"/>
    </location>
</feature>
<feature type="non-terminal residue" evidence="1">
    <location>
        <position position="239"/>
    </location>
</feature>
<accession>A0A1B6M9B9</accession>
<dbReference type="AlphaFoldDB" id="A0A1B6M9B9"/>
<proteinExistence type="predicted"/>
<gene>
    <name evidence="1" type="ORF">g.50150</name>
</gene>
<name>A0A1B6M9B9_9HEMI</name>
<evidence type="ECO:0000313" key="1">
    <source>
        <dbReference type="EMBL" id="JAT32444.1"/>
    </source>
</evidence>
<reference evidence="1" key="1">
    <citation type="submission" date="2015-11" db="EMBL/GenBank/DDBJ databases">
        <title>De novo transcriptome assembly of four potential Pierce s Disease insect vectors from Arizona vineyards.</title>
        <authorList>
            <person name="Tassone E.E."/>
        </authorList>
    </citation>
    <scope>NUCLEOTIDE SEQUENCE</scope>
</reference>
<protein>
    <submittedName>
        <fullName evidence="1">Uncharacterized protein</fullName>
    </submittedName>
</protein>
<dbReference type="EMBL" id="GEBQ01007533">
    <property type="protein sequence ID" value="JAT32444.1"/>
    <property type="molecule type" value="Transcribed_RNA"/>
</dbReference>